<comment type="cofactor">
    <cofactor evidence="1">
        <name>Fe(2+)</name>
        <dbReference type="ChEBI" id="CHEBI:29033"/>
    </cofactor>
</comment>
<dbReference type="PANTHER" id="PTHR12480">
    <property type="entry name" value="ARGININE DEMETHYLASE AND LYSYL-HYDROXYLASE JMJD"/>
    <property type="match status" value="1"/>
</dbReference>
<comment type="caution">
    <text evidence="11">The sequence shown here is derived from an EMBL/GenBank/DDBJ whole genome shotgun (WGS) entry which is preliminary data.</text>
</comment>
<evidence type="ECO:0000256" key="9">
    <source>
        <dbReference type="ARBA" id="ARBA00023163"/>
    </source>
</evidence>
<gene>
    <name evidence="11" type="ORF">GCK32_020472</name>
</gene>
<evidence type="ECO:0000256" key="7">
    <source>
        <dbReference type="ARBA" id="ARBA00023004"/>
    </source>
</evidence>
<keyword evidence="3" id="KW-0479">Metal-binding</keyword>
<dbReference type="AlphaFoldDB" id="A0AAN8IK01"/>
<dbReference type="GO" id="GO:0106140">
    <property type="term" value="F:P-TEFb complex binding"/>
    <property type="evidence" value="ECO:0007669"/>
    <property type="project" value="TreeGrafter"/>
</dbReference>
<name>A0AAN8IK01_TRICO</name>
<evidence type="ECO:0000256" key="4">
    <source>
        <dbReference type="ARBA" id="ARBA00022853"/>
    </source>
</evidence>
<dbReference type="GO" id="GO:0005737">
    <property type="term" value="C:cytoplasm"/>
    <property type="evidence" value="ECO:0007669"/>
    <property type="project" value="TreeGrafter"/>
</dbReference>
<keyword evidence="12" id="KW-1185">Reference proteome</keyword>
<dbReference type="Proteomes" id="UP001331761">
    <property type="component" value="Unassembled WGS sequence"/>
</dbReference>
<accession>A0AAN8IK01</accession>
<keyword evidence="9" id="KW-0804">Transcription</keyword>
<evidence type="ECO:0000256" key="5">
    <source>
        <dbReference type="ARBA" id="ARBA00022964"/>
    </source>
</evidence>
<dbReference type="GO" id="GO:0033749">
    <property type="term" value="F:histone H4R3 demethylase activity"/>
    <property type="evidence" value="ECO:0007669"/>
    <property type="project" value="TreeGrafter"/>
</dbReference>
<organism evidence="11 12">
    <name type="scientific">Trichostrongylus colubriformis</name>
    <name type="common">Black scour worm</name>
    <dbReference type="NCBI Taxonomy" id="6319"/>
    <lineage>
        <taxon>Eukaryota</taxon>
        <taxon>Metazoa</taxon>
        <taxon>Ecdysozoa</taxon>
        <taxon>Nematoda</taxon>
        <taxon>Chromadorea</taxon>
        <taxon>Rhabditida</taxon>
        <taxon>Rhabditina</taxon>
        <taxon>Rhabditomorpha</taxon>
        <taxon>Strongyloidea</taxon>
        <taxon>Trichostrongylidae</taxon>
        <taxon>Trichostrongylus</taxon>
    </lineage>
</organism>
<dbReference type="EMBL" id="WIXE01015602">
    <property type="protein sequence ID" value="KAK5973353.1"/>
    <property type="molecule type" value="Genomic_DNA"/>
</dbReference>
<evidence type="ECO:0000256" key="1">
    <source>
        <dbReference type="ARBA" id="ARBA00001954"/>
    </source>
</evidence>
<dbReference type="PANTHER" id="PTHR12480:SF32">
    <property type="entry name" value="BIFUNCTIONAL ARGININE DEMETHYLASE AND LYSYL-HYDROXYLASE JMJD6"/>
    <property type="match status" value="1"/>
</dbReference>
<dbReference type="GO" id="GO:0005634">
    <property type="term" value="C:nucleus"/>
    <property type="evidence" value="ECO:0007669"/>
    <property type="project" value="UniProtKB-SubCell"/>
</dbReference>
<keyword evidence="8" id="KW-0805">Transcription regulation</keyword>
<protein>
    <submittedName>
        <fullName evidence="11">Uncharacterized protein</fullName>
    </submittedName>
</protein>
<dbReference type="GO" id="GO:0046872">
    <property type="term" value="F:metal ion binding"/>
    <property type="evidence" value="ECO:0007669"/>
    <property type="project" value="UniProtKB-KW"/>
</dbReference>
<evidence type="ECO:0000256" key="2">
    <source>
        <dbReference type="ARBA" id="ARBA00004123"/>
    </source>
</evidence>
<evidence type="ECO:0000256" key="8">
    <source>
        <dbReference type="ARBA" id="ARBA00023015"/>
    </source>
</evidence>
<keyword evidence="7" id="KW-0408">Iron</keyword>
<keyword evidence="4" id="KW-0156">Chromatin regulator</keyword>
<keyword evidence="10" id="KW-0539">Nucleus</keyword>
<evidence type="ECO:0000256" key="3">
    <source>
        <dbReference type="ARBA" id="ARBA00022723"/>
    </source>
</evidence>
<dbReference type="Gene3D" id="2.60.120.650">
    <property type="entry name" value="Cupin"/>
    <property type="match status" value="1"/>
</dbReference>
<sequence length="65" mass="8058">MRENEDDSPLYIFDEYFGEHKQTMEMLEDFEVPPYFNDDLFDILENMKRPPHRFHDNCNPWKTTK</sequence>
<evidence type="ECO:0000256" key="10">
    <source>
        <dbReference type="ARBA" id="ARBA00023242"/>
    </source>
</evidence>
<reference evidence="11 12" key="1">
    <citation type="submission" date="2019-10" db="EMBL/GenBank/DDBJ databases">
        <title>Assembly and Annotation for the nematode Trichostrongylus colubriformis.</title>
        <authorList>
            <person name="Martin J."/>
        </authorList>
    </citation>
    <scope>NUCLEOTIDE SEQUENCE [LARGE SCALE GENOMIC DNA]</scope>
    <source>
        <strain evidence="11">G859</strain>
        <tissue evidence="11">Whole worm</tissue>
    </source>
</reference>
<evidence type="ECO:0000313" key="12">
    <source>
        <dbReference type="Proteomes" id="UP001331761"/>
    </source>
</evidence>
<keyword evidence="6" id="KW-0560">Oxidoreductase</keyword>
<keyword evidence="5" id="KW-0223">Dioxygenase</keyword>
<proteinExistence type="predicted"/>
<evidence type="ECO:0000256" key="6">
    <source>
        <dbReference type="ARBA" id="ARBA00023002"/>
    </source>
</evidence>
<evidence type="ECO:0000313" key="11">
    <source>
        <dbReference type="EMBL" id="KAK5973353.1"/>
    </source>
</evidence>
<dbReference type="InterPro" id="IPR050910">
    <property type="entry name" value="JMJD6_ArgDemeth/LysHydrox"/>
</dbReference>
<comment type="subcellular location">
    <subcellularLocation>
        <location evidence="2">Nucleus</location>
    </subcellularLocation>
</comment>